<feature type="region of interest" description="Disordered" evidence="1">
    <location>
        <begin position="1"/>
        <end position="24"/>
    </location>
</feature>
<sequence>MMPPSNAHRAAEGERGKRRVPAARARHRKTAMALGCITASHLPAILRQAIGKPDCLDSPLSIASCREVSRLLLPVAFQLVSKCLSTGYPRTLPLFPEQAAAKWRRARSGIDFYRFPAPNMRRNIARKTGRHPEARGFGTLAEGSPVRSQMTAQPVPAPPFSGAGRVRCRDRSRAICSPRTMAREIMAGSTAADGAAELEGVRHSRILLRSAFPHPVRASCAAARPGHKPLPDDVTEQAPALGTARI</sequence>
<evidence type="ECO:0000313" key="2">
    <source>
        <dbReference type="EMBL" id="TDR32930.1"/>
    </source>
</evidence>
<comment type="caution">
    <text evidence="2">The sequence shown here is derived from an EMBL/GenBank/DDBJ whole genome shotgun (WGS) entry which is preliminary data.</text>
</comment>
<dbReference type="AlphaFoldDB" id="A0A4V3DK67"/>
<name>A0A4V3DK67_9HYPH</name>
<accession>A0A4V3DK67</accession>
<proteinExistence type="predicted"/>
<reference evidence="2 3" key="1">
    <citation type="submission" date="2019-03" db="EMBL/GenBank/DDBJ databases">
        <title>Genomic Encyclopedia of Type Strains, Phase IV (KMG-IV): sequencing the most valuable type-strain genomes for metagenomic binning, comparative biology and taxonomic classification.</title>
        <authorList>
            <person name="Goeker M."/>
        </authorList>
    </citation>
    <scope>NUCLEOTIDE SEQUENCE [LARGE SCALE GENOMIC DNA]</scope>
    <source>
        <strain evidence="2 3">DSM 11603</strain>
    </source>
</reference>
<evidence type="ECO:0000313" key="3">
    <source>
        <dbReference type="Proteomes" id="UP000294958"/>
    </source>
</evidence>
<evidence type="ECO:0000256" key="1">
    <source>
        <dbReference type="SAM" id="MobiDB-lite"/>
    </source>
</evidence>
<dbReference type="EMBL" id="SNZF01000025">
    <property type="protein sequence ID" value="TDR32930.1"/>
    <property type="molecule type" value="Genomic_DNA"/>
</dbReference>
<organism evidence="2 3">
    <name type="scientific">Aquamicrobium defluvii</name>
    <dbReference type="NCBI Taxonomy" id="69279"/>
    <lineage>
        <taxon>Bacteria</taxon>
        <taxon>Pseudomonadati</taxon>
        <taxon>Pseudomonadota</taxon>
        <taxon>Alphaproteobacteria</taxon>
        <taxon>Hyphomicrobiales</taxon>
        <taxon>Phyllobacteriaceae</taxon>
        <taxon>Aquamicrobium</taxon>
    </lineage>
</organism>
<gene>
    <name evidence="2" type="ORF">DES43_12560</name>
</gene>
<keyword evidence="3" id="KW-1185">Reference proteome</keyword>
<protein>
    <submittedName>
        <fullName evidence="2">Uncharacterized protein</fullName>
    </submittedName>
</protein>
<feature type="region of interest" description="Disordered" evidence="1">
    <location>
        <begin position="133"/>
        <end position="165"/>
    </location>
</feature>
<feature type="region of interest" description="Disordered" evidence="1">
    <location>
        <begin position="222"/>
        <end position="246"/>
    </location>
</feature>
<dbReference type="Proteomes" id="UP000294958">
    <property type="component" value="Unassembled WGS sequence"/>
</dbReference>